<dbReference type="Proteomes" id="UP000011115">
    <property type="component" value="Unassembled WGS sequence"/>
</dbReference>
<name>M1DV01_SOLTU</name>
<feature type="region of interest" description="Disordered" evidence="1">
    <location>
        <begin position="34"/>
        <end position="79"/>
    </location>
</feature>
<keyword evidence="3" id="KW-1185">Reference proteome</keyword>
<protein>
    <recommendedName>
        <fullName evidence="4">Integrase core domain containing protein</fullName>
    </recommendedName>
</protein>
<sequence length="147" mass="16088">MCRHVRVTLIEKTNLEVTSTSSIDIRRIEAEYTSDKSESRRVAPVDTSPVVDADMLQTDRIPPIEDGEPSGTPSTSTFVPSSSLIAATTSTTTTVATSRSPLTKAILFKMGHLTQFADVRTAWVEADVSRMIERVIIVVLAPIWAKL</sequence>
<accession>M1DV01</accession>
<evidence type="ECO:0000256" key="1">
    <source>
        <dbReference type="SAM" id="MobiDB-lite"/>
    </source>
</evidence>
<feature type="compositionally biased region" description="Low complexity" evidence="1">
    <location>
        <begin position="69"/>
        <end position="79"/>
    </location>
</feature>
<feature type="compositionally biased region" description="Basic and acidic residues" evidence="1">
    <location>
        <begin position="34"/>
        <end position="43"/>
    </location>
</feature>
<dbReference type="EnsemblPlants" id="PGSC0003DMT400094841">
    <property type="protein sequence ID" value="PGSC0003DMT400094841"/>
    <property type="gene ID" value="PGSC0003DMG400044412"/>
</dbReference>
<reference evidence="2" key="2">
    <citation type="submission" date="2015-06" db="UniProtKB">
        <authorList>
            <consortium name="EnsemblPlants"/>
        </authorList>
    </citation>
    <scope>IDENTIFICATION</scope>
    <source>
        <strain evidence="2">DM1-3 516 R44</strain>
    </source>
</reference>
<dbReference type="PaxDb" id="4113-PGSC0003DMT400094841"/>
<dbReference type="Gramene" id="PGSC0003DMT400094841">
    <property type="protein sequence ID" value="PGSC0003DMT400094841"/>
    <property type="gene ID" value="PGSC0003DMG400044412"/>
</dbReference>
<evidence type="ECO:0000313" key="2">
    <source>
        <dbReference type="EnsemblPlants" id="PGSC0003DMT400094841"/>
    </source>
</evidence>
<dbReference type="AlphaFoldDB" id="M1DV01"/>
<dbReference type="InParanoid" id="M1DV01"/>
<dbReference type="HOGENOM" id="CLU_029307_10_2_1"/>
<reference evidence="3" key="1">
    <citation type="journal article" date="2011" name="Nature">
        <title>Genome sequence and analysis of the tuber crop potato.</title>
        <authorList>
            <consortium name="The Potato Genome Sequencing Consortium"/>
        </authorList>
    </citation>
    <scope>NUCLEOTIDE SEQUENCE [LARGE SCALE GENOMIC DNA]</scope>
    <source>
        <strain evidence="3">cv. DM1-3 516 R44</strain>
    </source>
</reference>
<proteinExistence type="predicted"/>
<evidence type="ECO:0008006" key="4">
    <source>
        <dbReference type="Google" id="ProtNLM"/>
    </source>
</evidence>
<evidence type="ECO:0000313" key="3">
    <source>
        <dbReference type="Proteomes" id="UP000011115"/>
    </source>
</evidence>
<organism evidence="2 3">
    <name type="scientific">Solanum tuberosum</name>
    <name type="common">Potato</name>
    <dbReference type="NCBI Taxonomy" id="4113"/>
    <lineage>
        <taxon>Eukaryota</taxon>
        <taxon>Viridiplantae</taxon>
        <taxon>Streptophyta</taxon>
        <taxon>Embryophyta</taxon>
        <taxon>Tracheophyta</taxon>
        <taxon>Spermatophyta</taxon>
        <taxon>Magnoliopsida</taxon>
        <taxon>eudicotyledons</taxon>
        <taxon>Gunneridae</taxon>
        <taxon>Pentapetalae</taxon>
        <taxon>asterids</taxon>
        <taxon>lamiids</taxon>
        <taxon>Solanales</taxon>
        <taxon>Solanaceae</taxon>
        <taxon>Solanoideae</taxon>
        <taxon>Solaneae</taxon>
        <taxon>Solanum</taxon>
    </lineage>
</organism>